<protein>
    <recommendedName>
        <fullName evidence="2">Stringent starvation protein B</fullName>
    </recommendedName>
</protein>
<dbReference type="Gene3D" id="2.30.30.220">
    <property type="entry name" value="SspB-like"/>
    <property type="match status" value="1"/>
</dbReference>
<gene>
    <name evidence="1" type="ORF">METZ01_LOCUS381211</name>
</gene>
<dbReference type="Pfam" id="PF04386">
    <property type="entry name" value="SspB"/>
    <property type="match status" value="1"/>
</dbReference>
<dbReference type="SUPFAM" id="SSF101738">
    <property type="entry name" value="SspB-like"/>
    <property type="match status" value="1"/>
</dbReference>
<evidence type="ECO:0008006" key="2">
    <source>
        <dbReference type="Google" id="ProtNLM"/>
    </source>
</evidence>
<proteinExistence type="predicted"/>
<dbReference type="InterPro" id="IPR007481">
    <property type="entry name" value="SspB"/>
</dbReference>
<name>A0A382U313_9ZZZZ</name>
<accession>A0A382U313</accession>
<dbReference type="AlphaFoldDB" id="A0A382U313"/>
<reference evidence="1" key="1">
    <citation type="submission" date="2018-05" db="EMBL/GenBank/DDBJ databases">
        <authorList>
            <person name="Lanie J.A."/>
            <person name="Ng W.-L."/>
            <person name="Kazmierczak K.M."/>
            <person name="Andrzejewski T.M."/>
            <person name="Davidsen T.M."/>
            <person name="Wayne K.J."/>
            <person name="Tettelin H."/>
            <person name="Glass J.I."/>
            <person name="Rusch D."/>
            <person name="Podicherti R."/>
            <person name="Tsui H.-C.T."/>
            <person name="Winkler M.E."/>
        </authorList>
    </citation>
    <scope>NUCLEOTIDE SEQUENCE</scope>
</reference>
<sequence>MVQDLMQYEQLVEDSLRDVVRTVLTRTAKEGLLGEHHFYIGFKTIHPGVNIPDHLKAQYPEEMTIVIQHKYWGLEVHQDAFEITLSFNDQGQRLYIPFAALTDF</sequence>
<dbReference type="EMBL" id="UINC01140928">
    <property type="protein sequence ID" value="SVD28357.1"/>
    <property type="molecule type" value="Genomic_DNA"/>
</dbReference>
<organism evidence="1">
    <name type="scientific">marine metagenome</name>
    <dbReference type="NCBI Taxonomy" id="408172"/>
    <lineage>
        <taxon>unclassified sequences</taxon>
        <taxon>metagenomes</taxon>
        <taxon>ecological metagenomes</taxon>
    </lineage>
</organism>
<evidence type="ECO:0000313" key="1">
    <source>
        <dbReference type="EMBL" id="SVD28357.1"/>
    </source>
</evidence>
<dbReference type="InterPro" id="IPR036760">
    <property type="entry name" value="SspB-like_sf"/>
</dbReference>